<name>A0A225UWT5_9STRA</name>
<dbReference type="Proteomes" id="UP000198211">
    <property type="component" value="Unassembled WGS sequence"/>
</dbReference>
<organism evidence="1 2">
    <name type="scientific">Phytophthora megakarya</name>
    <dbReference type="NCBI Taxonomy" id="4795"/>
    <lineage>
        <taxon>Eukaryota</taxon>
        <taxon>Sar</taxon>
        <taxon>Stramenopiles</taxon>
        <taxon>Oomycota</taxon>
        <taxon>Peronosporomycetes</taxon>
        <taxon>Peronosporales</taxon>
        <taxon>Peronosporaceae</taxon>
        <taxon>Phytophthora</taxon>
    </lineage>
</organism>
<reference evidence="2" key="1">
    <citation type="submission" date="2017-03" db="EMBL/GenBank/DDBJ databases">
        <title>Phytopthora megakarya and P. palmivora, two closely related causual agents of cacao black pod achieved similar genome size and gene model numbers by different mechanisms.</title>
        <authorList>
            <person name="Ali S."/>
            <person name="Shao J."/>
            <person name="Larry D.J."/>
            <person name="Kronmiller B."/>
            <person name="Shen D."/>
            <person name="Strem M.D."/>
            <person name="Melnick R.L."/>
            <person name="Guiltinan M.J."/>
            <person name="Tyler B.M."/>
            <person name="Meinhardt L.W."/>
            <person name="Bailey B.A."/>
        </authorList>
    </citation>
    <scope>NUCLEOTIDE SEQUENCE [LARGE SCALE GENOMIC DNA]</scope>
    <source>
        <strain evidence="2">zdho120</strain>
    </source>
</reference>
<dbReference type="EMBL" id="NBNE01010642">
    <property type="protein sequence ID" value="OWY97288.1"/>
    <property type="molecule type" value="Genomic_DNA"/>
</dbReference>
<dbReference type="OrthoDB" id="115253at2759"/>
<comment type="caution">
    <text evidence="1">The sequence shown here is derived from an EMBL/GenBank/DDBJ whole genome shotgun (WGS) entry which is preliminary data.</text>
</comment>
<proteinExistence type="predicted"/>
<evidence type="ECO:0000313" key="2">
    <source>
        <dbReference type="Proteomes" id="UP000198211"/>
    </source>
</evidence>
<evidence type="ECO:0000313" key="1">
    <source>
        <dbReference type="EMBL" id="OWY97288.1"/>
    </source>
</evidence>
<keyword evidence="2" id="KW-1185">Reference proteome</keyword>
<accession>A0A225UWT5</accession>
<gene>
    <name evidence="1" type="ORF">PHMEG_00032228</name>
</gene>
<sequence length="285" mass="32351">MAIGMDTDDSKGQSKFDQLLQQMARPALWDLMRKKLLHVNGVNLQRAFYNMSLKTLEAIIHQQFRDVKKMSLNLSAFSSFQIGEVCTSLRQAAWLHTLRIVSICQTTEPRNGKLMSGVLAKILSSDKYKLVLGLSNWKDLHGLVEALGGNVVHLNQMTKSVDHTNKLEKDSTLQPPQKKQRIQQIKKQNIPVRAMCSVGFLEQLLYHFGSKFKCLPESQFERFLVSTRIVNHFTAQSLLHKICMEDLFCKRLFNGGPEWGNTAHVAEATIGSPLTDVEFYDSQVN</sequence>
<protein>
    <submittedName>
        <fullName evidence="1">Uncharacterized protein</fullName>
    </submittedName>
</protein>
<dbReference type="AlphaFoldDB" id="A0A225UWT5"/>